<dbReference type="OMA" id="KGRANAF"/>
<sequence length="283" mass="31279">MSDSQTTSSIQIAPAPWNLKAESAWWFLTSLMHTPKRGETLPHAYFSGLDSTLRQTSTEEGAFRGGIGLVMILRYTDSPIGPYDELVIIPGEFTNPSGSHRYRITRIYVSTLSSVYNGRRNWNIPKELAKFTFTSSPNDPRITELRVFSATSYSPVVYSSTPFFAIRINPATWPLPAIPVDLKYSPLSLISVQPPLDASANSSEDGQISASGWSMFSLGNFKGKVTPVKWEGLLTDDGPSRKPTCGKMANGKEFPDVMPYSIGMHWKDVVIQFPLMVVPSSQS</sequence>
<keyword evidence="2" id="KW-1185">Reference proteome</keyword>
<dbReference type="EMBL" id="LUGG01000006">
    <property type="protein sequence ID" value="OBZ73854.1"/>
    <property type="molecule type" value="Genomic_DNA"/>
</dbReference>
<evidence type="ECO:0008006" key="3">
    <source>
        <dbReference type="Google" id="ProtNLM"/>
    </source>
</evidence>
<reference evidence="1 2" key="1">
    <citation type="submission" date="2016-03" db="EMBL/GenBank/DDBJ databases">
        <title>Whole genome sequencing of Grifola frondosa 9006-11.</title>
        <authorList>
            <person name="Min B."/>
            <person name="Park H."/>
            <person name="Kim J.-G."/>
            <person name="Cho H."/>
            <person name="Oh Y.-L."/>
            <person name="Kong W.-S."/>
            <person name="Choi I.-G."/>
        </authorList>
    </citation>
    <scope>NUCLEOTIDE SEQUENCE [LARGE SCALE GENOMIC DNA]</scope>
    <source>
        <strain evidence="1 2">9006-11</strain>
    </source>
</reference>
<protein>
    <recommendedName>
        <fullName evidence="3">Acetoacetate decarboxylase</fullName>
    </recommendedName>
</protein>
<evidence type="ECO:0000313" key="2">
    <source>
        <dbReference type="Proteomes" id="UP000092993"/>
    </source>
</evidence>
<dbReference type="PANTHER" id="PTHR40518">
    <property type="entry name" value="ACETOACETATE DECARBOXYLASE"/>
    <property type="match status" value="1"/>
</dbReference>
<dbReference type="InterPro" id="IPR023375">
    <property type="entry name" value="ADC_dom_sf"/>
</dbReference>
<gene>
    <name evidence="1" type="ORF">A0H81_05844</name>
</gene>
<dbReference type="SUPFAM" id="SSF160104">
    <property type="entry name" value="Acetoacetate decarboxylase-like"/>
    <property type="match status" value="1"/>
</dbReference>
<name>A0A1C7MFR3_GRIFR</name>
<proteinExistence type="predicted"/>
<dbReference type="Proteomes" id="UP000092993">
    <property type="component" value="Unassembled WGS sequence"/>
</dbReference>
<accession>A0A1C7MFR3</accession>
<dbReference type="OrthoDB" id="9970474at2759"/>
<dbReference type="AlphaFoldDB" id="A0A1C7MFR3"/>
<evidence type="ECO:0000313" key="1">
    <source>
        <dbReference type="EMBL" id="OBZ73854.1"/>
    </source>
</evidence>
<comment type="caution">
    <text evidence="1">The sequence shown here is derived from an EMBL/GenBank/DDBJ whole genome shotgun (WGS) entry which is preliminary data.</text>
</comment>
<dbReference type="Gene3D" id="2.40.400.10">
    <property type="entry name" value="Acetoacetate decarboxylase-like"/>
    <property type="match status" value="1"/>
</dbReference>
<dbReference type="PANTHER" id="PTHR40518:SF1">
    <property type="entry name" value="ACETOACETATE DECARBOXYLASE"/>
    <property type="match status" value="1"/>
</dbReference>
<organism evidence="1 2">
    <name type="scientific">Grifola frondosa</name>
    <name type="common">Maitake</name>
    <name type="synonym">Polyporus frondosus</name>
    <dbReference type="NCBI Taxonomy" id="5627"/>
    <lineage>
        <taxon>Eukaryota</taxon>
        <taxon>Fungi</taxon>
        <taxon>Dikarya</taxon>
        <taxon>Basidiomycota</taxon>
        <taxon>Agaricomycotina</taxon>
        <taxon>Agaricomycetes</taxon>
        <taxon>Polyporales</taxon>
        <taxon>Grifolaceae</taxon>
        <taxon>Grifola</taxon>
    </lineage>
</organism>